<evidence type="ECO:0000259" key="6">
    <source>
        <dbReference type="Pfam" id="PF00676"/>
    </source>
</evidence>
<keyword evidence="5" id="KW-0786">Thiamine pyrophosphate</keyword>
<dbReference type="GO" id="GO:0030976">
    <property type="term" value="F:thiamine pyrophosphate binding"/>
    <property type="evidence" value="ECO:0007669"/>
    <property type="project" value="InterPro"/>
</dbReference>
<organism evidence="7 8">
    <name type="scientific">Euroglyphus maynei</name>
    <name type="common">Mayne's house dust mite</name>
    <dbReference type="NCBI Taxonomy" id="6958"/>
    <lineage>
        <taxon>Eukaryota</taxon>
        <taxon>Metazoa</taxon>
        <taxon>Ecdysozoa</taxon>
        <taxon>Arthropoda</taxon>
        <taxon>Chelicerata</taxon>
        <taxon>Arachnida</taxon>
        <taxon>Acari</taxon>
        <taxon>Acariformes</taxon>
        <taxon>Sarcoptiformes</taxon>
        <taxon>Astigmata</taxon>
        <taxon>Psoroptidia</taxon>
        <taxon>Analgoidea</taxon>
        <taxon>Pyroglyphidae</taxon>
        <taxon>Pyroglyphinae</taxon>
        <taxon>Euroglyphus</taxon>
    </lineage>
</organism>
<dbReference type="GO" id="GO:0045252">
    <property type="term" value="C:oxoglutarate dehydrogenase complex"/>
    <property type="evidence" value="ECO:0007669"/>
    <property type="project" value="TreeGrafter"/>
</dbReference>
<dbReference type="GO" id="GO:0005739">
    <property type="term" value="C:mitochondrion"/>
    <property type="evidence" value="ECO:0007669"/>
    <property type="project" value="TreeGrafter"/>
</dbReference>
<dbReference type="SUPFAM" id="SSF52518">
    <property type="entry name" value="Thiamin diphosphate-binding fold (THDP-binding)"/>
    <property type="match status" value="1"/>
</dbReference>
<evidence type="ECO:0000256" key="3">
    <source>
        <dbReference type="ARBA" id="ARBA00022946"/>
    </source>
</evidence>
<comment type="similarity">
    <text evidence="2">Belongs to the alpha-ketoglutarate dehydrogenase family.</text>
</comment>
<dbReference type="OrthoDB" id="413077at2759"/>
<dbReference type="PANTHER" id="PTHR23152">
    <property type="entry name" value="2-OXOGLUTARATE DEHYDROGENASE"/>
    <property type="match status" value="1"/>
</dbReference>
<evidence type="ECO:0000256" key="4">
    <source>
        <dbReference type="ARBA" id="ARBA00023002"/>
    </source>
</evidence>
<evidence type="ECO:0000313" key="8">
    <source>
        <dbReference type="Proteomes" id="UP000194236"/>
    </source>
</evidence>
<reference evidence="7 8" key="1">
    <citation type="submission" date="2017-03" db="EMBL/GenBank/DDBJ databases">
        <title>Genome Survey of Euroglyphus maynei.</title>
        <authorList>
            <person name="Arlian L.G."/>
            <person name="Morgan M.S."/>
            <person name="Rider S.D."/>
        </authorList>
    </citation>
    <scope>NUCLEOTIDE SEQUENCE [LARGE SCALE GENOMIC DNA]</scope>
    <source>
        <strain evidence="7">Arlian Lab</strain>
        <tissue evidence="7">Whole body</tissue>
    </source>
</reference>
<dbReference type="PANTHER" id="PTHR23152:SF4">
    <property type="entry name" value="2-OXOADIPATE DEHYDROGENASE COMPLEX COMPONENT E1"/>
    <property type="match status" value="1"/>
</dbReference>
<comment type="cofactor">
    <cofactor evidence="1">
        <name>thiamine diphosphate</name>
        <dbReference type="ChEBI" id="CHEBI:58937"/>
    </cofactor>
</comment>
<evidence type="ECO:0000313" key="7">
    <source>
        <dbReference type="EMBL" id="OTF81588.1"/>
    </source>
</evidence>
<gene>
    <name evidence="7" type="ORF">BLA29_012492</name>
</gene>
<name>A0A1Y3BNT2_EURMA</name>
<dbReference type="Gene3D" id="3.40.50.970">
    <property type="match status" value="1"/>
</dbReference>
<dbReference type="InterPro" id="IPR001017">
    <property type="entry name" value="DH_E1"/>
</dbReference>
<dbReference type="AlphaFoldDB" id="A0A1Y3BNT2"/>
<comment type="caution">
    <text evidence="7">The sequence shown here is derived from an EMBL/GenBank/DDBJ whole genome shotgun (WGS) entry which is preliminary data.</text>
</comment>
<accession>A0A1Y3BNT2</accession>
<dbReference type="GO" id="GO:0006099">
    <property type="term" value="P:tricarboxylic acid cycle"/>
    <property type="evidence" value="ECO:0007669"/>
    <property type="project" value="TreeGrafter"/>
</dbReference>
<keyword evidence="3" id="KW-0809">Transit peptide</keyword>
<proteinExistence type="inferred from homology"/>
<keyword evidence="4" id="KW-0560">Oxidoreductase</keyword>
<dbReference type="InterPro" id="IPR029061">
    <property type="entry name" value="THDP-binding"/>
</dbReference>
<dbReference type="GO" id="GO:0004591">
    <property type="term" value="F:oxoglutarate dehydrogenase (succinyl-transferring) activity"/>
    <property type="evidence" value="ECO:0007669"/>
    <property type="project" value="TreeGrafter"/>
</dbReference>
<evidence type="ECO:0000256" key="2">
    <source>
        <dbReference type="ARBA" id="ARBA00006936"/>
    </source>
</evidence>
<keyword evidence="8" id="KW-1185">Reference proteome</keyword>
<feature type="domain" description="Dehydrogenase E1 component" evidence="6">
    <location>
        <begin position="35"/>
        <end position="113"/>
    </location>
</feature>
<sequence length="127" mass="14766">MFINNLEQCQWIRQKFETPSIMDLNVEKKKTLLARLTRSHKFEEFLAKKWSSEKRFGLEGCEVLIPSMKEVIDNSSVLGIDSIVMGMPHRGRLNVLANVCRKPLEQIFAQFNSLEPADEVCYKFMLL</sequence>
<dbReference type="Pfam" id="PF00676">
    <property type="entry name" value="E1_dh"/>
    <property type="match status" value="1"/>
</dbReference>
<dbReference type="EMBL" id="MUJZ01012783">
    <property type="protein sequence ID" value="OTF81588.1"/>
    <property type="molecule type" value="Genomic_DNA"/>
</dbReference>
<evidence type="ECO:0000256" key="1">
    <source>
        <dbReference type="ARBA" id="ARBA00001964"/>
    </source>
</evidence>
<protein>
    <recommendedName>
        <fullName evidence="6">Dehydrogenase E1 component domain-containing protein</fullName>
    </recommendedName>
</protein>
<dbReference type="Proteomes" id="UP000194236">
    <property type="component" value="Unassembled WGS sequence"/>
</dbReference>
<dbReference type="InterPro" id="IPR011603">
    <property type="entry name" value="2oxoglutarate_DH_E1"/>
</dbReference>
<evidence type="ECO:0000256" key="5">
    <source>
        <dbReference type="ARBA" id="ARBA00023052"/>
    </source>
</evidence>